<dbReference type="EMBL" id="MK072437">
    <property type="protein sequence ID" value="AYV84978.1"/>
    <property type="molecule type" value="Genomic_DNA"/>
</dbReference>
<protein>
    <submittedName>
        <fullName evidence="1">Uncharacterized protein</fullName>
    </submittedName>
</protein>
<accession>A0A3G5ACL8</accession>
<reference evidence="1" key="1">
    <citation type="submission" date="2018-10" db="EMBL/GenBank/DDBJ databases">
        <title>Hidden diversity of soil giant viruses.</title>
        <authorList>
            <person name="Schulz F."/>
            <person name="Alteio L."/>
            <person name="Goudeau D."/>
            <person name="Ryan E.M."/>
            <person name="Malmstrom R.R."/>
            <person name="Blanchard J."/>
            <person name="Woyke T."/>
        </authorList>
    </citation>
    <scope>NUCLEOTIDE SEQUENCE</scope>
    <source>
        <strain evidence="1">SAV1</strain>
    </source>
</reference>
<gene>
    <name evidence="1" type="ORF">Satyrvirus1_64</name>
</gene>
<proteinExistence type="predicted"/>
<name>A0A3G5ACL8_9VIRU</name>
<organism evidence="1">
    <name type="scientific">Satyrvirus sp</name>
    <dbReference type="NCBI Taxonomy" id="2487771"/>
    <lineage>
        <taxon>Viruses</taxon>
        <taxon>Varidnaviria</taxon>
        <taxon>Bamfordvirae</taxon>
        <taxon>Nucleocytoviricota</taxon>
        <taxon>Megaviricetes</taxon>
        <taxon>Imitervirales</taxon>
        <taxon>Mimiviridae</taxon>
        <taxon>Megamimivirinae</taxon>
    </lineage>
</organism>
<sequence>MSLKILAEAEKILPKLLKDRTKWNSLCIDYEKPFINRLWIQHGDYRIYLHKIHKCTMEESFLHPHHWPNAMKIVKGSYAQYMGKNSGNLPPAKESLVYNIQHEGSFYEMVDIDKWHKIVPISDHVMSLMVTGKFWHRWTRPINKILKPLNEFEKDEIFNFFERIYLAKL</sequence>
<evidence type="ECO:0000313" key="1">
    <source>
        <dbReference type="EMBL" id="AYV84978.1"/>
    </source>
</evidence>